<name>A0A2U2HJ17_9BURK</name>
<comment type="caution">
    <text evidence="1">The sequence shown here is derived from an EMBL/GenBank/DDBJ whole genome shotgun (WGS) entry which is preliminary data.</text>
</comment>
<evidence type="ECO:0000313" key="1">
    <source>
        <dbReference type="EMBL" id="PWF46826.1"/>
    </source>
</evidence>
<evidence type="ECO:0000313" key="2">
    <source>
        <dbReference type="Proteomes" id="UP000241421"/>
    </source>
</evidence>
<keyword evidence="2" id="KW-1185">Reference proteome</keyword>
<accession>A0A2U2HJ17</accession>
<reference evidence="1 2" key="1">
    <citation type="submission" date="2018-04" db="EMBL/GenBank/DDBJ databases">
        <title>Massilia violaceinigra sp. nov., a novel purple-pigmented bacterium isolated from Tianshan glacier, Xinjiang, China.</title>
        <authorList>
            <person name="Wang H."/>
        </authorList>
    </citation>
    <scope>NUCLEOTIDE SEQUENCE [LARGE SCALE GENOMIC DNA]</scope>
    <source>
        <strain evidence="1 2">B448-2</strain>
    </source>
</reference>
<organism evidence="1 2">
    <name type="scientific">Massilia glaciei</name>
    <dbReference type="NCBI Taxonomy" id="1524097"/>
    <lineage>
        <taxon>Bacteria</taxon>
        <taxon>Pseudomonadati</taxon>
        <taxon>Pseudomonadota</taxon>
        <taxon>Betaproteobacteria</taxon>
        <taxon>Burkholderiales</taxon>
        <taxon>Oxalobacteraceae</taxon>
        <taxon>Telluria group</taxon>
        <taxon>Massilia</taxon>
    </lineage>
</organism>
<gene>
    <name evidence="1" type="ORF">C7C56_015215</name>
</gene>
<proteinExistence type="predicted"/>
<dbReference type="AlphaFoldDB" id="A0A2U2HJ17"/>
<dbReference type="EMBL" id="PXWF02000239">
    <property type="protein sequence ID" value="PWF46826.1"/>
    <property type="molecule type" value="Genomic_DNA"/>
</dbReference>
<protein>
    <submittedName>
        <fullName evidence="1">Uncharacterized protein</fullName>
    </submittedName>
</protein>
<sequence>MPEHHITDKLAQSSAQGRIALNFTTHQHQLPRHGKQLVGLSELHQSTCRVLGQLRVLRYCFFSFSWQRNLPAFFSISMDDELLKILYLDALLGWRRIYLGCGWLGGERAIAGFRRGGSSSIDNTCFHLFGQSRCGHR</sequence>
<dbReference type="Proteomes" id="UP000241421">
    <property type="component" value="Unassembled WGS sequence"/>
</dbReference>